<proteinExistence type="predicted"/>
<evidence type="ECO:0000313" key="2">
    <source>
        <dbReference type="Proteomes" id="UP000252519"/>
    </source>
</evidence>
<evidence type="ECO:0000313" key="1">
    <source>
        <dbReference type="EMBL" id="RCN46503.1"/>
    </source>
</evidence>
<dbReference type="AlphaFoldDB" id="A0A368GQ51"/>
<comment type="caution">
    <text evidence="1">The sequence shown here is derived from an EMBL/GenBank/DDBJ whole genome shotgun (WGS) entry which is preliminary data.</text>
</comment>
<sequence length="77" mass="8763">MNLTRASLNDTRESLQLLGKDLNTSIAQMKTQEAAILSELSLYKTVLEDLVKAVQLHSEEFQSILYKVMRRNVCAIH</sequence>
<accession>A0A368GQ51</accession>
<reference evidence="1 2" key="1">
    <citation type="submission" date="2014-10" db="EMBL/GenBank/DDBJ databases">
        <title>Draft genome of the hookworm Ancylostoma caninum.</title>
        <authorList>
            <person name="Mitreva M."/>
        </authorList>
    </citation>
    <scope>NUCLEOTIDE SEQUENCE [LARGE SCALE GENOMIC DNA]</scope>
    <source>
        <strain evidence="1 2">Baltimore</strain>
    </source>
</reference>
<organism evidence="1 2">
    <name type="scientific">Ancylostoma caninum</name>
    <name type="common">Dog hookworm</name>
    <dbReference type="NCBI Taxonomy" id="29170"/>
    <lineage>
        <taxon>Eukaryota</taxon>
        <taxon>Metazoa</taxon>
        <taxon>Ecdysozoa</taxon>
        <taxon>Nematoda</taxon>
        <taxon>Chromadorea</taxon>
        <taxon>Rhabditida</taxon>
        <taxon>Rhabditina</taxon>
        <taxon>Rhabditomorpha</taxon>
        <taxon>Strongyloidea</taxon>
        <taxon>Ancylostomatidae</taxon>
        <taxon>Ancylostomatinae</taxon>
        <taxon>Ancylostoma</taxon>
    </lineage>
</organism>
<name>A0A368GQ51_ANCCA</name>
<gene>
    <name evidence="1" type="ORF">ANCCAN_07497</name>
</gene>
<dbReference type="Proteomes" id="UP000252519">
    <property type="component" value="Unassembled WGS sequence"/>
</dbReference>
<protein>
    <submittedName>
        <fullName evidence="1">Uncharacterized protein</fullName>
    </submittedName>
</protein>
<dbReference type="EMBL" id="JOJR01000078">
    <property type="protein sequence ID" value="RCN46503.1"/>
    <property type="molecule type" value="Genomic_DNA"/>
</dbReference>
<keyword evidence="2" id="KW-1185">Reference proteome</keyword>